<keyword evidence="3" id="KW-0812">Transmembrane</keyword>
<reference evidence="5" key="3">
    <citation type="submission" date="2020-06" db="EMBL/GenBank/DDBJ databases">
        <title>Helianthus annuus Genome sequencing and assembly Release 2.</title>
        <authorList>
            <person name="Gouzy J."/>
            <person name="Langlade N."/>
            <person name="Munos S."/>
        </authorList>
    </citation>
    <scope>NUCLEOTIDE SEQUENCE</scope>
    <source>
        <tissue evidence="5">Leaves</tissue>
    </source>
</reference>
<dbReference type="PANTHER" id="PTHR33021">
    <property type="entry name" value="BLUE COPPER PROTEIN"/>
    <property type="match status" value="1"/>
</dbReference>
<evidence type="ECO:0000313" key="7">
    <source>
        <dbReference type="Proteomes" id="UP000215914"/>
    </source>
</evidence>
<protein>
    <submittedName>
        <fullName evidence="5">Phytocyanin domain, cupredoxin</fullName>
    </submittedName>
    <submittedName>
        <fullName evidence="6">Putative cupredoxin</fullName>
    </submittedName>
</protein>
<evidence type="ECO:0000256" key="1">
    <source>
        <dbReference type="ARBA" id="ARBA00023157"/>
    </source>
</evidence>
<dbReference type="Gramene" id="mRNA:HanXRQr2_Chr07g0292411">
    <property type="protein sequence ID" value="CDS:HanXRQr2_Chr07g0292411.1"/>
    <property type="gene ID" value="HanXRQr2_Chr07g0292411"/>
</dbReference>
<dbReference type="FunFam" id="2.60.40.420:FF:000034">
    <property type="entry name" value="Cupredoxin superfamily protein"/>
    <property type="match status" value="1"/>
</dbReference>
<dbReference type="GO" id="GO:0005886">
    <property type="term" value="C:plasma membrane"/>
    <property type="evidence" value="ECO:0000318"/>
    <property type="project" value="GO_Central"/>
</dbReference>
<sequence length="146" mass="16161">MAAAKLLKNTRDKKMVAFKSNMFVFMAIVASMTFCISAMEHAVGDDSGWVTPENPNFYIDWAANKTFTVGDTLLFDFYTGLHDVTPVIKEDYDRCSVTVPGTTIKTGPATLNLYIPGDHYFICSMDGDCLDNQKLAIHVVDNDSSN</sequence>
<feature type="domain" description="Phytocyanin" evidence="4">
    <location>
        <begin position="39"/>
        <end position="141"/>
    </location>
</feature>
<dbReference type="Pfam" id="PF02298">
    <property type="entry name" value="Cu_bind_like"/>
    <property type="match status" value="1"/>
</dbReference>
<dbReference type="OrthoDB" id="5421909at2759"/>
<dbReference type="InterPro" id="IPR008972">
    <property type="entry name" value="Cupredoxin"/>
</dbReference>
<keyword evidence="7" id="KW-1185">Reference proteome</keyword>
<proteinExistence type="predicted"/>
<dbReference type="GO" id="GO:0009055">
    <property type="term" value="F:electron transfer activity"/>
    <property type="evidence" value="ECO:0007669"/>
    <property type="project" value="InterPro"/>
</dbReference>
<dbReference type="OMA" id="CISAMEH"/>
<dbReference type="SUPFAM" id="SSF49503">
    <property type="entry name" value="Cupredoxins"/>
    <property type="match status" value="1"/>
</dbReference>
<dbReference type="STRING" id="4232.A0A251UKF5"/>
<reference evidence="6" key="2">
    <citation type="submission" date="2017-02" db="EMBL/GenBank/DDBJ databases">
        <title>Sunflower complete genome.</title>
        <authorList>
            <person name="Langlade N."/>
            <person name="Munos S."/>
        </authorList>
    </citation>
    <scope>NUCLEOTIDE SEQUENCE [LARGE SCALE GENOMIC DNA]</scope>
    <source>
        <tissue evidence="6">Leaves</tissue>
    </source>
</reference>
<evidence type="ECO:0000313" key="6">
    <source>
        <dbReference type="EMBL" id="OTG23828.1"/>
    </source>
</evidence>
<dbReference type="Proteomes" id="UP000215914">
    <property type="component" value="Chromosome 5"/>
</dbReference>
<keyword evidence="3" id="KW-0472">Membrane</keyword>
<dbReference type="EMBL" id="MNCJ02000322">
    <property type="protein sequence ID" value="KAF5798395.1"/>
    <property type="molecule type" value="Genomic_DNA"/>
</dbReference>
<evidence type="ECO:0000313" key="5">
    <source>
        <dbReference type="EMBL" id="KAF5798395.1"/>
    </source>
</evidence>
<dbReference type="InterPro" id="IPR003245">
    <property type="entry name" value="Phytocyanin_dom"/>
</dbReference>
<keyword evidence="2" id="KW-0325">Glycoprotein</keyword>
<keyword evidence="3" id="KW-1133">Transmembrane helix</keyword>
<dbReference type="InterPro" id="IPR039391">
    <property type="entry name" value="Phytocyanin-like"/>
</dbReference>
<dbReference type="Gene3D" id="2.60.40.420">
    <property type="entry name" value="Cupredoxins - blue copper proteins"/>
    <property type="match status" value="1"/>
</dbReference>
<dbReference type="InParanoid" id="A0A251UKF5"/>
<evidence type="ECO:0000259" key="4">
    <source>
        <dbReference type="PROSITE" id="PS51485"/>
    </source>
</evidence>
<dbReference type="PANTHER" id="PTHR33021:SF496">
    <property type="entry name" value="OS08G0482700 PROTEIN"/>
    <property type="match status" value="1"/>
</dbReference>
<feature type="transmembrane region" description="Helical" evidence="3">
    <location>
        <begin position="21"/>
        <end position="39"/>
    </location>
</feature>
<keyword evidence="1" id="KW-1015">Disulfide bond</keyword>
<dbReference type="AlphaFoldDB" id="A0A251UKF5"/>
<reference evidence="5 7" key="1">
    <citation type="journal article" date="2017" name="Nature">
        <title>The sunflower genome provides insights into oil metabolism, flowering and Asterid evolution.</title>
        <authorList>
            <person name="Badouin H."/>
            <person name="Gouzy J."/>
            <person name="Grassa C.J."/>
            <person name="Murat F."/>
            <person name="Staton S.E."/>
            <person name="Cottret L."/>
            <person name="Lelandais-Briere C."/>
            <person name="Owens G.L."/>
            <person name="Carrere S."/>
            <person name="Mayjonade B."/>
            <person name="Legrand L."/>
            <person name="Gill N."/>
            <person name="Kane N.C."/>
            <person name="Bowers J.E."/>
            <person name="Hubner S."/>
            <person name="Bellec A."/>
            <person name="Berard A."/>
            <person name="Berges H."/>
            <person name="Blanchet N."/>
            <person name="Boniface M.C."/>
            <person name="Brunel D."/>
            <person name="Catrice O."/>
            <person name="Chaidir N."/>
            <person name="Claudel C."/>
            <person name="Donnadieu C."/>
            <person name="Faraut T."/>
            <person name="Fievet G."/>
            <person name="Helmstetter N."/>
            <person name="King M."/>
            <person name="Knapp S.J."/>
            <person name="Lai Z."/>
            <person name="Le Paslier M.C."/>
            <person name="Lippi Y."/>
            <person name="Lorenzon L."/>
            <person name="Mandel J.R."/>
            <person name="Marage G."/>
            <person name="Marchand G."/>
            <person name="Marquand E."/>
            <person name="Bret-Mestries E."/>
            <person name="Morien E."/>
            <person name="Nambeesan S."/>
            <person name="Nguyen T."/>
            <person name="Pegot-Espagnet P."/>
            <person name="Pouilly N."/>
            <person name="Raftis F."/>
            <person name="Sallet E."/>
            <person name="Schiex T."/>
            <person name="Thomas J."/>
            <person name="Vandecasteele C."/>
            <person name="Vares D."/>
            <person name="Vear F."/>
            <person name="Vautrin S."/>
            <person name="Crespi M."/>
            <person name="Mangin B."/>
            <person name="Burke J.M."/>
            <person name="Salse J."/>
            <person name="Munos S."/>
            <person name="Vincourt P."/>
            <person name="Rieseberg L.H."/>
            <person name="Langlade N.B."/>
        </authorList>
    </citation>
    <scope>NUCLEOTIDE SEQUENCE [LARGE SCALE GENOMIC DNA]</scope>
    <source>
        <strain evidence="7">cv. SF193</strain>
        <tissue evidence="5">Leaves</tissue>
    </source>
</reference>
<evidence type="ECO:0000256" key="3">
    <source>
        <dbReference type="SAM" id="Phobius"/>
    </source>
</evidence>
<name>A0A251UKF5_HELAN</name>
<dbReference type="PROSITE" id="PS51485">
    <property type="entry name" value="PHYTOCYANIN"/>
    <property type="match status" value="1"/>
</dbReference>
<evidence type="ECO:0000256" key="2">
    <source>
        <dbReference type="ARBA" id="ARBA00023180"/>
    </source>
</evidence>
<accession>A0A251UKF5</accession>
<organism evidence="6 7">
    <name type="scientific">Helianthus annuus</name>
    <name type="common">Common sunflower</name>
    <dbReference type="NCBI Taxonomy" id="4232"/>
    <lineage>
        <taxon>Eukaryota</taxon>
        <taxon>Viridiplantae</taxon>
        <taxon>Streptophyta</taxon>
        <taxon>Embryophyta</taxon>
        <taxon>Tracheophyta</taxon>
        <taxon>Spermatophyta</taxon>
        <taxon>Magnoliopsida</taxon>
        <taxon>eudicotyledons</taxon>
        <taxon>Gunneridae</taxon>
        <taxon>Pentapetalae</taxon>
        <taxon>asterids</taxon>
        <taxon>campanulids</taxon>
        <taxon>Asterales</taxon>
        <taxon>Asteraceae</taxon>
        <taxon>Asteroideae</taxon>
        <taxon>Heliantheae alliance</taxon>
        <taxon>Heliantheae</taxon>
        <taxon>Helianthus</taxon>
    </lineage>
</organism>
<gene>
    <name evidence="6" type="ORF">HannXRQ_Chr05g0129941</name>
    <name evidence="5" type="ORF">HanXRQr2_Chr07g0292411</name>
</gene>
<dbReference type="EMBL" id="CM007894">
    <property type="protein sequence ID" value="OTG23828.1"/>
    <property type="molecule type" value="Genomic_DNA"/>
</dbReference>